<dbReference type="EnsemblMetazoa" id="PPA24956.1">
    <property type="protein sequence ID" value="PPA24956.1"/>
    <property type="gene ID" value="WBGene00114510"/>
</dbReference>
<sequence>MRRRGVGGVMRGDGRCKKAASLGRIAHIGPLICCLSLQSSEHHSNLSSLIREFPLGKAETFTAIHDLTYPLCRAETLTSIHDLRVDPHHHESPSRTSHPIHHESPIRTSHPITRAPAEPFAQSPHHHSSHLFHPFPLLSHFTVSPCKVNILNDFTCTLTPRYLTRFCPSGVRIAYIVHFAISRSRSTSPKSRVAQSKLHFHCHSIYQSHPDIVPIISNYDETIAGHYHFHLREQSGRQLQLVALFLPGFTIRCVPT</sequence>
<evidence type="ECO:0000313" key="2">
    <source>
        <dbReference type="EnsemblMetazoa" id="PPA24956.1"/>
    </source>
</evidence>
<evidence type="ECO:0000313" key="3">
    <source>
        <dbReference type="Proteomes" id="UP000005239"/>
    </source>
</evidence>
<proteinExistence type="predicted"/>
<accession>A0A8R1UGZ6</accession>
<dbReference type="Proteomes" id="UP000005239">
    <property type="component" value="Unassembled WGS sequence"/>
</dbReference>
<gene>
    <name evidence="2" type="primary">WBGene00114510</name>
</gene>
<protein>
    <submittedName>
        <fullName evidence="2">Uncharacterized protein</fullName>
    </submittedName>
</protein>
<reference evidence="3" key="1">
    <citation type="journal article" date="2008" name="Nat. Genet.">
        <title>The Pristionchus pacificus genome provides a unique perspective on nematode lifestyle and parasitism.</title>
        <authorList>
            <person name="Dieterich C."/>
            <person name="Clifton S.W."/>
            <person name="Schuster L.N."/>
            <person name="Chinwalla A."/>
            <person name="Delehaunty K."/>
            <person name="Dinkelacker I."/>
            <person name="Fulton L."/>
            <person name="Fulton R."/>
            <person name="Godfrey J."/>
            <person name="Minx P."/>
            <person name="Mitreva M."/>
            <person name="Roeseler W."/>
            <person name="Tian H."/>
            <person name="Witte H."/>
            <person name="Yang S.P."/>
            <person name="Wilson R.K."/>
            <person name="Sommer R.J."/>
        </authorList>
    </citation>
    <scope>NUCLEOTIDE SEQUENCE [LARGE SCALE GENOMIC DNA]</scope>
    <source>
        <strain evidence="3">PS312</strain>
    </source>
</reference>
<dbReference type="AlphaFoldDB" id="A0A2A6CES8"/>
<feature type="region of interest" description="Disordered" evidence="1">
    <location>
        <begin position="86"/>
        <end position="111"/>
    </location>
</feature>
<accession>A0A2A6CES8</accession>
<evidence type="ECO:0000256" key="1">
    <source>
        <dbReference type="SAM" id="MobiDB-lite"/>
    </source>
</evidence>
<organism evidence="2 3">
    <name type="scientific">Pristionchus pacificus</name>
    <name type="common">Parasitic nematode worm</name>
    <dbReference type="NCBI Taxonomy" id="54126"/>
    <lineage>
        <taxon>Eukaryota</taxon>
        <taxon>Metazoa</taxon>
        <taxon>Ecdysozoa</taxon>
        <taxon>Nematoda</taxon>
        <taxon>Chromadorea</taxon>
        <taxon>Rhabditida</taxon>
        <taxon>Rhabditina</taxon>
        <taxon>Diplogasteromorpha</taxon>
        <taxon>Diplogasteroidea</taxon>
        <taxon>Neodiplogasteridae</taxon>
        <taxon>Pristionchus</taxon>
    </lineage>
</organism>
<reference evidence="2" key="2">
    <citation type="submission" date="2022-06" db="UniProtKB">
        <authorList>
            <consortium name="EnsemblMetazoa"/>
        </authorList>
    </citation>
    <scope>IDENTIFICATION</scope>
    <source>
        <strain evidence="2">PS312</strain>
    </source>
</reference>
<keyword evidence="3" id="KW-1185">Reference proteome</keyword>
<name>A0A2A6CES8_PRIPA</name>